<dbReference type="Proteomes" id="UP000242682">
    <property type="component" value="Unassembled WGS sequence"/>
</dbReference>
<comment type="caution">
    <text evidence="1">The sequence shown here is derived from an EMBL/GenBank/DDBJ whole genome shotgun (WGS) entry which is preliminary data.</text>
</comment>
<dbReference type="AlphaFoldDB" id="A0A2P8H6C6"/>
<evidence type="ECO:0000313" key="1">
    <source>
        <dbReference type="EMBL" id="PSL41768.1"/>
    </source>
</evidence>
<dbReference type="EMBL" id="PYAT01000001">
    <property type="protein sequence ID" value="PSL41768.1"/>
    <property type="molecule type" value="Genomic_DNA"/>
</dbReference>
<reference evidence="1 2" key="1">
    <citation type="submission" date="2018-03" db="EMBL/GenBank/DDBJ databases">
        <title>Genomic Encyclopedia of Type Strains, Phase III (KMG-III): the genomes of soil and plant-associated and newly described type strains.</title>
        <authorList>
            <person name="Whitman W."/>
        </authorList>
    </citation>
    <scope>NUCLEOTIDE SEQUENCE [LARGE SCALE GENOMIC DNA]</scope>
    <source>
        <strain evidence="1 2">CGMCC 1.12259</strain>
    </source>
</reference>
<sequence length="50" mass="5708">MIKTPPITADRQEFFSSLMDGQFLKIFVKEYVSAIAILFSFKLAFMSKGN</sequence>
<name>A0A2P8H6C6_9BACL</name>
<proteinExistence type="predicted"/>
<organism evidence="1 2">
    <name type="scientific">Planomicrobium soli</name>
    <dbReference type="NCBI Taxonomy" id="1176648"/>
    <lineage>
        <taxon>Bacteria</taxon>
        <taxon>Bacillati</taxon>
        <taxon>Bacillota</taxon>
        <taxon>Bacilli</taxon>
        <taxon>Bacillales</taxon>
        <taxon>Caryophanaceae</taxon>
        <taxon>Planomicrobium</taxon>
    </lineage>
</organism>
<accession>A0A2P8H6C6</accession>
<keyword evidence="2" id="KW-1185">Reference proteome</keyword>
<protein>
    <submittedName>
        <fullName evidence="1">Uncharacterized protein</fullName>
    </submittedName>
</protein>
<evidence type="ECO:0000313" key="2">
    <source>
        <dbReference type="Proteomes" id="UP000242682"/>
    </source>
</evidence>
<gene>
    <name evidence="1" type="ORF">B0H99_10111</name>
</gene>